<protein>
    <recommendedName>
        <fullName evidence="3">YbhB/YbcL family Raf kinase inhibitor-like protein</fullName>
    </recommendedName>
</protein>
<keyword evidence="2" id="KW-1185">Reference proteome</keyword>
<dbReference type="PANTHER" id="PTHR30289">
    <property type="entry name" value="UNCHARACTERIZED PROTEIN YBCL-RELATED"/>
    <property type="match status" value="1"/>
</dbReference>
<sequence>MIIKSSSFEDKGPIPSKYTCDGENISPELSWSGFPEGTKSFALIAEDPDAPAGTWVHWILYDIPVNVTALPEGVPDDEVLSNGARQGLSDFKDIGYGGPCPPRGVHRYFFKLYALDEKLGLKSGLSKKSLLDKIKGHVIAEAEIHGTYSRR</sequence>
<dbReference type="NCBIfam" id="TIGR00481">
    <property type="entry name" value="YbhB/YbcL family Raf kinase inhibitor-like protein"/>
    <property type="match status" value="1"/>
</dbReference>
<reference evidence="1 2" key="1">
    <citation type="journal article" date="2014" name="Genome Announc.">
        <title>Complete Genome Sequence of Amino Acid-Utilizing Eubacterium acidaminophilum al-2 (DSM 3953).</title>
        <authorList>
            <person name="Poehlein A."/>
            <person name="Andreesen J.R."/>
            <person name="Daniel R."/>
        </authorList>
    </citation>
    <scope>NUCLEOTIDE SEQUENCE [LARGE SCALE GENOMIC DNA]</scope>
    <source>
        <strain evidence="1 2">DSM 3953</strain>
        <plasmid evidence="2">Plasmid EAL2_808p</plasmid>
    </source>
</reference>
<dbReference type="InterPro" id="IPR036610">
    <property type="entry name" value="PEBP-like_sf"/>
</dbReference>
<dbReference type="EMBL" id="CP007453">
    <property type="protein sequence ID" value="AHM57968.1"/>
    <property type="molecule type" value="Genomic_DNA"/>
</dbReference>
<evidence type="ECO:0000313" key="2">
    <source>
        <dbReference type="Proteomes" id="UP000019591"/>
    </source>
</evidence>
<evidence type="ECO:0000313" key="1">
    <source>
        <dbReference type="EMBL" id="AHM57968.1"/>
    </source>
</evidence>
<gene>
    <name evidence="1" type="ORF">EAL2_808p04650</name>
</gene>
<accession>W8TJK6</accession>
<dbReference type="PATRIC" id="fig|1286171.3.peg.2645"/>
<dbReference type="HOGENOM" id="CLU_083918_3_2_9"/>
<dbReference type="Pfam" id="PF01161">
    <property type="entry name" value="PBP"/>
    <property type="match status" value="1"/>
</dbReference>
<name>W8TJK6_PEPAC</name>
<dbReference type="Proteomes" id="UP000019591">
    <property type="component" value="Plasmid EAL2_808p"/>
</dbReference>
<proteinExistence type="predicted"/>
<dbReference type="OrthoDB" id="9797506at2"/>
<dbReference type="AlphaFoldDB" id="W8TJK6"/>
<evidence type="ECO:0008006" key="3">
    <source>
        <dbReference type="Google" id="ProtNLM"/>
    </source>
</evidence>
<dbReference type="SUPFAM" id="SSF49777">
    <property type="entry name" value="PEBP-like"/>
    <property type="match status" value="1"/>
</dbReference>
<dbReference type="PANTHER" id="PTHR30289:SF1">
    <property type="entry name" value="PEBP (PHOSPHATIDYLETHANOLAMINE-BINDING PROTEIN) FAMILY PROTEIN"/>
    <property type="match status" value="1"/>
</dbReference>
<dbReference type="eggNOG" id="COG1881">
    <property type="taxonomic scope" value="Bacteria"/>
</dbReference>
<dbReference type="InterPro" id="IPR008914">
    <property type="entry name" value="PEBP"/>
</dbReference>
<dbReference type="KEGG" id="eac:EAL2_808p04650"/>
<keyword evidence="1" id="KW-0614">Plasmid</keyword>
<dbReference type="CDD" id="cd00865">
    <property type="entry name" value="PEBP_bact_arch"/>
    <property type="match status" value="1"/>
</dbReference>
<dbReference type="Gene3D" id="3.90.280.10">
    <property type="entry name" value="PEBP-like"/>
    <property type="match status" value="1"/>
</dbReference>
<dbReference type="RefSeq" id="WP_025436820.1">
    <property type="nucleotide sequence ID" value="NZ_CP007453.1"/>
</dbReference>
<geneLocation type="plasmid" evidence="1 2">
    <name>EAL2_808p</name>
</geneLocation>
<dbReference type="InterPro" id="IPR005247">
    <property type="entry name" value="YbhB_YbcL/LppC-like"/>
</dbReference>
<organism evidence="1 2">
    <name type="scientific">Peptoclostridium acidaminophilum DSM 3953</name>
    <dbReference type="NCBI Taxonomy" id="1286171"/>
    <lineage>
        <taxon>Bacteria</taxon>
        <taxon>Bacillati</taxon>
        <taxon>Bacillota</taxon>
        <taxon>Clostridia</taxon>
        <taxon>Peptostreptococcales</taxon>
        <taxon>Peptoclostridiaceae</taxon>
        <taxon>Peptoclostridium</taxon>
    </lineage>
</organism>